<dbReference type="Proteomes" id="UP000295264">
    <property type="component" value="Unassembled WGS sequence"/>
</dbReference>
<organism evidence="1 2">
    <name type="scientific">Sousa chinensis</name>
    <name type="common">Indo-pacific humpbacked dolphin</name>
    <name type="synonym">Steno chinensis</name>
    <dbReference type="NCBI Taxonomy" id="103600"/>
    <lineage>
        <taxon>Eukaryota</taxon>
        <taxon>Metazoa</taxon>
        <taxon>Chordata</taxon>
        <taxon>Craniata</taxon>
        <taxon>Vertebrata</taxon>
        <taxon>Euteleostomi</taxon>
        <taxon>Mammalia</taxon>
        <taxon>Eutheria</taxon>
        <taxon>Laurasiatheria</taxon>
        <taxon>Artiodactyla</taxon>
        <taxon>Whippomorpha</taxon>
        <taxon>Cetacea</taxon>
        <taxon>Odontoceti</taxon>
        <taxon>Delphinidae</taxon>
        <taxon>Sousa</taxon>
    </lineage>
</organism>
<keyword evidence="2" id="KW-1185">Reference proteome</keyword>
<dbReference type="EMBL" id="QWLN02000017">
    <property type="protein sequence ID" value="TEA42716.1"/>
    <property type="molecule type" value="Genomic_DNA"/>
</dbReference>
<accession>A0A484H6W2</accession>
<protein>
    <submittedName>
        <fullName evidence="1">Uncharacterized protein</fullName>
    </submittedName>
</protein>
<name>A0A484H6W2_SOUCH</name>
<evidence type="ECO:0000313" key="2">
    <source>
        <dbReference type="Proteomes" id="UP000295264"/>
    </source>
</evidence>
<comment type="caution">
    <text evidence="1">The sequence shown here is derived from an EMBL/GenBank/DDBJ whole genome shotgun (WGS) entry which is preliminary data.</text>
</comment>
<dbReference type="AlphaFoldDB" id="A0A484H6W2"/>
<feature type="non-terminal residue" evidence="1">
    <location>
        <position position="1"/>
    </location>
</feature>
<gene>
    <name evidence="1" type="ORF">DBR06_SOUSAS1610239</name>
</gene>
<proteinExistence type="predicted"/>
<sequence length="46" mass="5051">SLVVLWLRLHAPNARGLGSIPGQGTRSRMLQLRACMPQLEDSTCCN</sequence>
<reference evidence="1 2" key="1">
    <citation type="journal article" date="2018" name="Genomics">
        <title>Molecular footprints of inshore aquatic adaptation in Indo-Pacific humpback dolphin (Sousa chinensis).</title>
        <authorList>
            <person name="Ming Y."/>
            <person name="Jian J."/>
            <person name="Yu F."/>
            <person name="Yu X."/>
            <person name="Wang J."/>
            <person name="Liu W."/>
        </authorList>
    </citation>
    <scope>NUCLEOTIDE SEQUENCE [LARGE SCALE GENOMIC DNA]</scope>
    <source>
        <strain evidence="1">MY-2018</strain>
        <tissue evidence="1">Skin</tissue>
    </source>
</reference>
<evidence type="ECO:0000313" key="1">
    <source>
        <dbReference type="EMBL" id="TEA42716.1"/>
    </source>
</evidence>